<accession>A0A381VF29</accession>
<proteinExistence type="predicted"/>
<protein>
    <submittedName>
        <fullName evidence="1">Uncharacterized protein</fullName>
    </submittedName>
</protein>
<dbReference type="AlphaFoldDB" id="A0A381VF29"/>
<reference evidence="1" key="1">
    <citation type="submission" date="2018-05" db="EMBL/GenBank/DDBJ databases">
        <authorList>
            <person name="Lanie J.A."/>
            <person name="Ng W.-L."/>
            <person name="Kazmierczak K.M."/>
            <person name="Andrzejewski T.M."/>
            <person name="Davidsen T.M."/>
            <person name="Wayne K.J."/>
            <person name="Tettelin H."/>
            <person name="Glass J.I."/>
            <person name="Rusch D."/>
            <person name="Podicherti R."/>
            <person name="Tsui H.-C.T."/>
            <person name="Winkler M.E."/>
        </authorList>
    </citation>
    <scope>NUCLEOTIDE SEQUENCE</scope>
</reference>
<evidence type="ECO:0000313" key="1">
    <source>
        <dbReference type="EMBL" id="SVA38784.1"/>
    </source>
</evidence>
<organism evidence="1">
    <name type="scientific">marine metagenome</name>
    <dbReference type="NCBI Taxonomy" id="408172"/>
    <lineage>
        <taxon>unclassified sequences</taxon>
        <taxon>metagenomes</taxon>
        <taxon>ecological metagenomes</taxon>
    </lineage>
</organism>
<name>A0A381VF29_9ZZZZ</name>
<sequence>MRNLNSQIDPMFDEAIYHVEADNSRRIKKFTIRFTKANQKYSPEHLEALLGSHEKAIREIPRQFLRIEKSARLKYLVPLDEERRCNILDMMTTDVEMLIEKMNRKYRTIFKNQQRLEEFDDRMKSILIIAKQKMHEESKKVSESLGEKLSSSSKIKPEELVKLFGLDESALIDLKAIKPLQIIHEIFEKMPEERNGKVVFEAVQQGILLCSKFGTEVQIDPKDSHTVEARRFRKRSLVSGTLALKDLIDNIYILAQQVNLPVENRNEDIIYKSYHRLKEALKKHKGSEKVIDTLDPFFKMLIIVEKTN</sequence>
<gene>
    <name evidence="1" type="ORF">METZ01_LOCUS91638</name>
</gene>
<dbReference type="EMBL" id="UINC01008627">
    <property type="protein sequence ID" value="SVA38784.1"/>
    <property type="molecule type" value="Genomic_DNA"/>
</dbReference>